<dbReference type="Proteomes" id="UP000542342">
    <property type="component" value="Unassembled WGS sequence"/>
</dbReference>
<evidence type="ECO:0000256" key="1">
    <source>
        <dbReference type="SAM" id="MobiDB-lite"/>
    </source>
</evidence>
<sequence>MTFAEETRREFLHDSLTAAAAATLGAGSILAAQDQQPGEGLPRRPLGRTGVRVSILCLGGWHIGDIRDKKEAIRIMHAALDQGINFFDNCWDYHDGGSEEIMGQALAADQGKWRKQCFLMTKVCARDAKGVRQQVEQSLRRLRTDVIDLLQMHEINWDNDPEWVIEQGGLAELLQLQKEGKVRFVGFTGHKSPHIHLKMLPIHRWDTVQMPINVCDHFYRSFVHEVVPAARKAGIGVIGMKTMGGGRTEGKIVAAGVATPEECLRYALSQDVASVVSGITSMDILQKNLAVARNFRPLTAEEMQRLAAKVKPHAGDGRHERFKSTIDFDGPYHRKQHGFD</sequence>
<dbReference type="PROSITE" id="PS51318">
    <property type="entry name" value="TAT"/>
    <property type="match status" value="1"/>
</dbReference>
<proteinExistence type="predicted"/>
<dbReference type="InterPro" id="IPR036812">
    <property type="entry name" value="NAD(P)_OxRdtase_dom_sf"/>
</dbReference>
<feature type="compositionally biased region" description="Basic and acidic residues" evidence="1">
    <location>
        <begin position="313"/>
        <end position="329"/>
    </location>
</feature>
<keyword evidence="4" id="KW-1185">Reference proteome</keyword>
<accession>A0A7V8VHB7</accession>
<gene>
    <name evidence="3" type="ORF">H0921_17415</name>
</gene>
<dbReference type="InterPro" id="IPR023210">
    <property type="entry name" value="NADP_OxRdtase_dom"/>
</dbReference>
<dbReference type="PANTHER" id="PTHR43312:SF1">
    <property type="entry name" value="NADP-DEPENDENT OXIDOREDUCTASE DOMAIN-CONTAINING PROTEIN"/>
    <property type="match status" value="1"/>
</dbReference>
<dbReference type="AlphaFoldDB" id="A0A7V8VHB7"/>
<dbReference type="InterPro" id="IPR006311">
    <property type="entry name" value="TAT_signal"/>
</dbReference>
<dbReference type="PANTHER" id="PTHR43312">
    <property type="entry name" value="D-THREO-ALDOSE 1-DEHYDROGENASE"/>
    <property type="match status" value="1"/>
</dbReference>
<dbReference type="EMBL" id="JACEFB010000024">
    <property type="protein sequence ID" value="MBA2227941.1"/>
    <property type="molecule type" value="Genomic_DNA"/>
</dbReference>
<evidence type="ECO:0000259" key="2">
    <source>
        <dbReference type="Pfam" id="PF00248"/>
    </source>
</evidence>
<protein>
    <submittedName>
        <fullName evidence="3">Aldo/keto reductase</fullName>
    </submittedName>
</protein>
<reference evidence="3 4" key="1">
    <citation type="submission" date="2020-07" db="EMBL/GenBank/DDBJ databases">
        <title>Thermogemmata thermophila gen. nov., sp. nov., a novel moderate thermophilic planctomycete from a Kamchatka hot spring.</title>
        <authorList>
            <person name="Elcheninov A.G."/>
            <person name="Podosokorskaya O.A."/>
            <person name="Kovaleva O.L."/>
            <person name="Novikov A."/>
            <person name="Bonch-Osmolovskaya E.A."/>
            <person name="Toshchakov S.V."/>
            <person name="Kublanov I.V."/>
        </authorList>
    </citation>
    <scope>NUCLEOTIDE SEQUENCE [LARGE SCALE GENOMIC DNA]</scope>
    <source>
        <strain evidence="3 4">2918</strain>
    </source>
</reference>
<dbReference type="InterPro" id="IPR053135">
    <property type="entry name" value="AKR2_Oxidoreductase"/>
</dbReference>
<evidence type="ECO:0000313" key="4">
    <source>
        <dbReference type="Proteomes" id="UP000542342"/>
    </source>
</evidence>
<dbReference type="SUPFAM" id="SSF51430">
    <property type="entry name" value="NAD(P)-linked oxidoreductase"/>
    <property type="match status" value="1"/>
</dbReference>
<feature type="domain" description="NADP-dependent oxidoreductase" evidence="2">
    <location>
        <begin position="56"/>
        <end position="251"/>
    </location>
</feature>
<dbReference type="CDD" id="cd19100">
    <property type="entry name" value="AKR_unchar"/>
    <property type="match status" value="1"/>
</dbReference>
<dbReference type="Pfam" id="PF00248">
    <property type="entry name" value="Aldo_ket_red"/>
    <property type="match status" value="1"/>
</dbReference>
<dbReference type="Gene3D" id="3.20.20.100">
    <property type="entry name" value="NADP-dependent oxidoreductase domain"/>
    <property type="match status" value="1"/>
</dbReference>
<name>A0A7V8VHB7_9BACT</name>
<feature type="region of interest" description="Disordered" evidence="1">
    <location>
        <begin position="309"/>
        <end position="329"/>
    </location>
</feature>
<evidence type="ECO:0000313" key="3">
    <source>
        <dbReference type="EMBL" id="MBA2227941.1"/>
    </source>
</evidence>
<organism evidence="3 4">
    <name type="scientific">Thermogemmata fonticola</name>
    <dbReference type="NCBI Taxonomy" id="2755323"/>
    <lineage>
        <taxon>Bacteria</taxon>
        <taxon>Pseudomonadati</taxon>
        <taxon>Planctomycetota</taxon>
        <taxon>Planctomycetia</taxon>
        <taxon>Gemmatales</taxon>
        <taxon>Gemmataceae</taxon>
        <taxon>Thermogemmata</taxon>
    </lineage>
</organism>
<comment type="caution">
    <text evidence="3">The sequence shown here is derived from an EMBL/GenBank/DDBJ whole genome shotgun (WGS) entry which is preliminary data.</text>
</comment>